<name>A0A0K2TB44_LEPSM</name>
<reference evidence="1" key="1">
    <citation type="submission" date="2014-05" db="EMBL/GenBank/DDBJ databases">
        <authorList>
            <person name="Chronopoulou M."/>
        </authorList>
    </citation>
    <scope>NUCLEOTIDE SEQUENCE</scope>
    <source>
        <tissue evidence="1">Whole organism</tissue>
    </source>
</reference>
<dbReference type="EMBL" id="HACA01005679">
    <property type="protein sequence ID" value="CDW23040.1"/>
    <property type="molecule type" value="Transcribed_RNA"/>
</dbReference>
<evidence type="ECO:0000313" key="1">
    <source>
        <dbReference type="EMBL" id="CDW23040.1"/>
    </source>
</evidence>
<organism evidence="1">
    <name type="scientific">Lepeophtheirus salmonis</name>
    <name type="common">Salmon louse</name>
    <name type="synonym">Caligus salmonis</name>
    <dbReference type="NCBI Taxonomy" id="72036"/>
    <lineage>
        <taxon>Eukaryota</taxon>
        <taxon>Metazoa</taxon>
        <taxon>Ecdysozoa</taxon>
        <taxon>Arthropoda</taxon>
        <taxon>Crustacea</taxon>
        <taxon>Multicrustacea</taxon>
        <taxon>Hexanauplia</taxon>
        <taxon>Copepoda</taxon>
        <taxon>Siphonostomatoida</taxon>
        <taxon>Caligidae</taxon>
        <taxon>Lepeophtheirus</taxon>
    </lineage>
</organism>
<accession>A0A0K2TB44</accession>
<proteinExistence type="predicted"/>
<sequence length="55" mass="6545">MIKGSWKSHKTYRLKLEIQLYFLVVWKIVVERFNGQKEILDSEFIDPLKIGHATP</sequence>
<protein>
    <submittedName>
        <fullName evidence="1">Uncharacterized protein</fullName>
    </submittedName>
</protein>
<dbReference type="AlphaFoldDB" id="A0A0K2TB44"/>